<name>A0A1I7WQ30_HETBA</name>
<keyword evidence="1" id="KW-1185">Reference proteome</keyword>
<dbReference type="Proteomes" id="UP000095283">
    <property type="component" value="Unplaced"/>
</dbReference>
<evidence type="ECO:0000313" key="2">
    <source>
        <dbReference type="WBParaSite" id="Hba_07196"/>
    </source>
</evidence>
<organism evidence="1 2">
    <name type="scientific">Heterorhabditis bacteriophora</name>
    <name type="common">Entomopathogenic nematode worm</name>
    <dbReference type="NCBI Taxonomy" id="37862"/>
    <lineage>
        <taxon>Eukaryota</taxon>
        <taxon>Metazoa</taxon>
        <taxon>Ecdysozoa</taxon>
        <taxon>Nematoda</taxon>
        <taxon>Chromadorea</taxon>
        <taxon>Rhabditida</taxon>
        <taxon>Rhabditina</taxon>
        <taxon>Rhabditomorpha</taxon>
        <taxon>Strongyloidea</taxon>
        <taxon>Heterorhabditidae</taxon>
        <taxon>Heterorhabditis</taxon>
    </lineage>
</organism>
<proteinExistence type="predicted"/>
<evidence type="ECO:0000313" key="1">
    <source>
        <dbReference type="Proteomes" id="UP000095283"/>
    </source>
</evidence>
<protein>
    <submittedName>
        <fullName evidence="2">AGC-kinase C-terminal domain-containing protein</fullName>
    </submittedName>
</protein>
<dbReference type="WBParaSite" id="Hba_07196">
    <property type="protein sequence ID" value="Hba_07196"/>
    <property type="gene ID" value="Hba_07196"/>
</dbReference>
<reference evidence="2" key="1">
    <citation type="submission" date="2016-11" db="UniProtKB">
        <authorList>
            <consortium name="WormBaseParasite"/>
        </authorList>
    </citation>
    <scope>IDENTIFICATION</scope>
</reference>
<accession>A0A1I7WQ30</accession>
<dbReference type="AlphaFoldDB" id="A0A1I7WQ30"/>
<sequence length="95" mass="10570">MAGSILLHFSELFSSGSQLKKTVCCGHKLDGLIFPKDFPWDLGQVTDTAVHKDYVPASKPIFYHGNTAHTIKLPPPVSYDLNKMELNYFSPSRSS</sequence>